<evidence type="ECO:0000256" key="1">
    <source>
        <dbReference type="ARBA" id="ARBA00023125"/>
    </source>
</evidence>
<dbReference type="HAMAP" id="MF_00984">
    <property type="entry name" value="SSB"/>
    <property type="match status" value="1"/>
</dbReference>
<dbReference type="CDD" id="cd04496">
    <property type="entry name" value="SSB_OBF"/>
    <property type="match status" value="1"/>
</dbReference>
<dbReference type="EMBL" id="JACSQO010000001">
    <property type="protein sequence ID" value="MBD7943319.1"/>
    <property type="molecule type" value="Genomic_DNA"/>
</dbReference>
<dbReference type="Pfam" id="PF00436">
    <property type="entry name" value="SSB"/>
    <property type="match status" value="1"/>
</dbReference>
<organism evidence="4 5">
    <name type="scientific">Psychrobacillus faecigallinarum</name>
    <dbReference type="NCBI Taxonomy" id="2762235"/>
    <lineage>
        <taxon>Bacteria</taxon>
        <taxon>Bacillati</taxon>
        <taxon>Bacillota</taxon>
        <taxon>Bacilli</taxon>
        <taxon>Bacillales</taxon>
        <taxon>Bacillaceae</taxon>
        <taxon>Psychrobacillus</taxon>
    </lineage>
</organism>
<accession>A0ABR8R6H4</accession>
<sequence length="132" mass="14803">MNTVSIIGRMTKAPQLKHLSEGRVQTGFVVAVSKGYKSEEANFVLCTIWGKLAETTVKYCGKGSLVGITGRLNTRSYEKGEGIRVFVTEVIVEDIRFLATKSRDETEQTREENKQVESDFEFPAEQIKKLPV</sequence>
<dbReference type="PANTHER" id="PTHR10302:SF0">
    <property type="entry name" value="SINGLE-STRANDED DNA-BINDING PROTEIN, MITOCHONDRIAL"/>
    <property type="match status" value="1"/>
</dbReference>
<dbReference type="NCBIfam" id="TIGR00621">
    <property type="entry name" value="ssb"/>
    <property type="match status" value="1"/>
</dbReference>
<dbReference type="InterPro" id="IPR011344">
    <property type="entry name" value="ssDNA-bd"/>
</dbReference>
<dbReference type="SUPFAM" id="SSF50249">
    <property type="entry name" value="Nucleic acid-binding proteins"/>
    <property type="match status" value="1"/>
</dbReference>
<comment type="subunit">
    <text evidence="2">Homotetramer.</text>
</comment>
<dbReference type="Proteomes" id="UP000640786">
    <property type="component" value="Unassembled WGS sequence"/>
</dbReference>
<evidence type="ECO:0000256" key="2">
    <source>
        <dbReference type="HAMAP-Rule" id="MF_00984"/>
    </source>
</evidence>
<comment type="caution">
    <text evidence="4">The sequence shown here is derived from an EMBL/GenBank/DDBJ whole genome shotgun (WGS) entry which is preliminary data.</text>
</comment>
<proteinExistence type="inferred from homology"/>
<evidence type="ECO:0000313" key="4">
    <source>
        <dbReference type="EMBL" id="MBD7943319.1"/>
    </source>
</evidence>
<name>A0ABR8R6H4_9BACI</name>
<reference evidence="4 5" key="1">
    <citation type="submission" date="2020-08" db="EMBL/GenBank/DDBJ databases">
        <title>A Genomic Blueprint of the Chicken Gut Microbiome.</title>
        <authorList>
            <person name="Gilroy R."/>
            <person name="Ravi A."/>
            <person name="Getino M."/>
            <person name="Pursley I."/>
            <person name="Horton D.L."/>
            <person name="Alikhan N.-F."/>
            <person name="Baker D."/>
            <person name="Gharbi K."/>
            <person name="Hall N."/>
            <person name="Watson M."/>
            <person name="Adriaenssens E.M."/>
            <person name="Foster-Nyarko E."/>
            <person name="Jarju S."/>
            <person name="Secka A."/>
            <person name="Antonio M."/>
            <person name="Oren A."/>
            <person name="Chaudhuri R."/>
            <person name="La Ragione R.M."/>
            <person name="Hildebrand F."/>
            <person name="Pallen M.J."/>
        </authorList>
    </citation>
    <scope>NUCLEOTIDE SEQUENCE [LARGE SCALE GENOMIC DNA]</scope>
    <source>
        <strain evidence="4 5">Sa2BUA9</strain>
    </source>
</reference>
<keyword evidence="5" id="KW-1185">Reference proteome</keyword>
<dbReference type="PROSITE" id="PS50935">
    <property type="entry name" value="SSB"/>
    <property type="match status" value="1"/>
</dbReference>
<dbReference type="PANTHER" id="PTHR10302">
    <property type="entry name" value="SINGLE-STRANDED DNA-BINDING PROTEIN"/>
    <property type="match status" value="1"/>
</dbReference>
<dbReference type="GO" id="GO:0003677">
    <property type="term" value="F:DNA binding"/>
    <property type="evidence" value="ECO:0007669"/>
    <property type="project" value="UniProtKB-KW"/>
</dbReference>
<dbReference type="RefSeq" id="WP_144540476.1">
    <property type="nucleotide sequence ID" value="NZ_JACSQO010000001.1"/>
</dbReference>
<dbReference type="PIRSF" id="PIRSF002070">
    <property type="entry name" value="SSB"/>
    <property type="match status" value="1"/>
</dbReference>
<evidence type="ECO:0000313" key="5">
    <source>
        <dbReference type="Proteomes" id="UP000640786"/>
    </source>
</evidence>
<comment type="caution">
    <text evidence="2">Lacks conserved residue(s) required for the propagation of feature annotation.</text>
</comment>
<protein>
    <recommendedName>
        <fullName evidence="2 3">Single-stranded DNA-binding protein</fullName>
        <shortName evidence="2">SSB</shortName>
    </recommendedName>
</protein>
<dbReference type="InterPro" id="IPR000424">
    <property type="entry name" value="Primosome_PriB/ssb"/>
</dbReference>
<dbReference type="Gene3D" id="2.40.50.140">
    <property type="entry name" value="Nucleic acid-binding proteins"/>
    <property type="match status" value="1"/>
</dbReference>
<dbReference type="InterPro" id="IPR012340">
    <property type="entry name" value="NA-bd_OB-fold"/>
</dbReference>
<gene>
    <name evidence="4" type="primary">ssb</name>
    <name evidence="4" type="ORF">H9650_04235</name>
</gene>
<evidence type="ECO:0000256" key="3">
    <source>
        <dbReference type="PIRNR" id="PIRNR002070"/>
    </source>
</evidence>
<keyword evidence="1 2" id="KW-0238">DNA-binding</keyword>